<feature type="binding site" description="axial binding residue" evidence="4">
    <location>
        <position position="254"/>
    </location>
    <ligand>
        <name>heme</name>
        <dbReference type="ChEBI" id="CHEBI:30413"/>
    </ligand>
    <ligandPart>
        <name>Fe</name>
        <dbReference type="ChEBI" id="CHEBI:18248"/>
    </ligandPart>
</feature>
<dbReference type="EnsemblPlants" id="AUR62001214-RA">
    <property type="protein sequence ID" value="AUR62001214-RA:cds"/>
    <property type="gene ID" value="AUR62001214"/>
</dbReference>
<dbReference type="Gene3D" id="1.10.630.10">
    <property type="entry name" value="Cytochrome P450"/>
    <property type="match status" value="1"/>
</dbReference>
<evidence type="ECO:0000256" key="3">
    <source>
        <dbReference type="ARBA" id="ARBA00023004"/>
    </source>
</evidence>
<dbReference type="Gramene" id="AUR62001214-RA">
    <property type="protein sequence ID" value="AUR62001214-RA:cds"/>
    <property type="gene ID" value="AUR62001214"/>
</dbReference>
<protein>
    <submittedName>
        <fullName evidence="6">Uncharacterized protein</fullName>
    </submittedName>
</protein>
<keyword evidence="4 5" id="KW-0349">Heme</keyword>
<dbReference type="InterPro" id="IPR002401">
    <property type="entry name" value="Cyt_P450_E_grp-I"/>
</dbReference>
<keyword evidence="7" id="KW-1185">Reference proteome</keyword>
<keyword evidence="5" id="KW-0560">Oxidoreductase</keyword>
<organism evidence="6 7">
    <name type="scientific">Chenopodium quinoa</name>
    <name type="common">Quinoa</name>
    <dbReference type="NCBI Taxonomy" id="63459"/>
    <lineage>
        <taxon>Eukaryota</taxon>
        <taxon>Viridiplantae</taxon>
        <taxon>Streptophyta</taxon>
        <taxon>Embryophyta</taxon>
        <taxon>Tracheophyta</taxon>
        <taxon>Spermatophyta</taxon>
        <taxon>Magnoliopsida</taxon>
        <taxon>eudicotyledons</taxon>
        <taxon>Gunneridae</taxon>
        <taxon>Pentapetalae</taxon>
        <taxon>Caryophyllales</taxon>
        <taxon>Chenopodiaceae</taxon>
        <taxon>Chenopodioideae</taxon>
        <taxon>Atripliceae</taxon>
        <taxon>Chenopodium</taxon>
    </lineage>
</organism>
<dbReference type="GO" id="GO:0016705">
    <property type="term" value="F:oxidoreductase activity, acting on paired donors, with incorporation or reduction of molecular oxygen"/>
    <property type="evidence" value="ECO:0007669"/>
    <property type="project" value="InterPro"/>
</dbReference>
<accession>A0A803KQA8</accession>
<dbReference type="InterPro" id="IPR036396">
    <property type="entry name" value="Cyt_P450_sf"/>
</dbReference>
<dbReference type="PROSITE" id="PS00086">
    <property type="entry name" value="CYTOCHROME_P450"/>
    <property type="match status" value="1"/>
</dbReference>
<dbReference type="InterPro" id="IPR001128">
    <property type="entry name" value="Cyt_P450"/>
</dbReference>
<keyword evidence="2 4" id="KW-0479">Metal-binding</keyword>
<dbReference type="Pfam" id="PF00067">
    <property type="entry name" value="p450"/>
    <property type="match status" value="1"/>
</dbReference>
<proteinExistence type="inferred from homology"/>
<comment type="cofactor">
    <cofactor evidence="4">
        <name>heme</name>
        <dbReference type="ChEBI" id="CHEBI:30413"/>
    </cofactor>
</comment>
<dbReference type="PRINTS" id="PR00385">
    <property type="entry name" value="P450"/>
</dbReference>
<reference evidence="6" key="2">
    <citation type="submission" date="2021-03" db="UniProtKB">
        <authorList>
            <consortium name="EnsemblPlants"/>
        </authorList>
    </citation>
    <scope>IDENTIFICATION</scope>
</reference>
<reference evidence="6" key="1">
    <citation type="journal article" date="2017" name="Nature">
        <title>The genome of Chenopodium quinoa.</title>
        <authorList>
            <person name="Jarvis D.E."/>
            <person name="Ho Y.S."/>
            <person name="Lightfoot D.J."/>
            <person name="Schmoeckel S.M."/>
            <person name="Li B."/>
            <person name="Borm T.J.A."/>
            <person name="Ohyanagi H."/>
            <person name="Mineta K."/>
            <person name="Michell C.T."/>
            <person name="Saber N."/>
            <person name="Kharbatia N.M."/>
            <person name="Rupper R.R."/>
            <person name="Sharp A.R."/>
            <person name="Dally N."/>
            <person name="Boughton B.A."/>
            <person name="Woo Y.H."/>
            <person name="Gao G."/>
            <person name="Schijlen E.G.W.M."/>
            <person name="Guo X."/>
            <person name="Momin A.A."/>
            <person name="Negrao S."/>
            <person name="Al-Babili S."/>
            <person name="Gehring C."/>
            <person name="Roessner U."/>
            <person name="Jung C."/>
            <person name="Murphy K."/>
            <person name="Arold S.T."/>
            <person name="Gojobori T."/>
            <person name="van der Linden C.G."/>
            <person name="van Loo E.N."/>
            <person name="Jellen E.N."/>
            <person name="Maughan P.J."/>
            <person name="Tester M."/>
        </authorList>
    </citation>
    <scope>NUCLEOTIDE SEQUENCE [LARGE SCALE GENOMIC DNA]</scope>
    <source>
        <strain evidence="6">cv. PI 614886</strain>
    </source>
</reference>
<keyword evidence="5" id="KW-0503">Monooxygenase</keyword>
<dbReference type="GO" id="GO:0020037">
    <property type="term" value="F:heme binding"/>
    <property type="evidence" value="ECO:0007669"/>
    <property type="project" value="InterPro"/>
</dbReference>
<dbReference type="PANTHER" id="PTHR47955:SF15">
    <property type="entry name" value="CYTOCHROME P450 71A2-LIKE"/>
    <property type="match status" value="1"/>
</dbReference>
<keyword evidence="3 4" id="KW-0408">Iron</keyword>
<comment type="similarity">
    <text evidence="1 5">Belongs to the cytochrome P450 family.</text>
</comment>
<evidence type="ECO:0000256" key="4">
    <source>
        <dbReference type="PIRSR" id="PIRSR602401-1"/>
    </source>
</evidence>
<evidence type="ECO:0000256" key="2">
    <source>
        <dbReference type="ARBA" id="ARBA00022723"/>
    </source>
</evidence>
<dbReference type="OMA" id="NPRVMAN"/>
<name>A0A803KQA8_CHEQI</name>
<dbReference type="Proteomes" id="UP000596660">
    <property type="component" value="Unplaced"/>
</dbReference>
<dbReference type="PRINTS" id="PR00463">
    <property type="entry name" value="EP450I"/>
</dbReference>
<sequence length="312" mass="35868">MNFKELLFEAIELLQDFCLGDFVPWLSWVDRVRGLEGRVQKVAKGLDEFLDTVVQEHQNLLCSKENTDAESEEGKNAGNFVDFLLEFRREKKNVFLSDDIKAITRMKAITLDVFAAGTEPIYALIEWTMCELIRHPKIMKELQKEVRKIPGPRVTEDDLGKLVYLKAVIKEALRLHPPAPLLLFREPSQDVKLFGYDIKAGTQVIINAWAIQRDINFWDEPEEFRRERFLDGNTFDFKGPEMQYIPFGGGRRICPGISFTIVNVELIIANLIYEFDWKVPDGIDELDVAESVGFTVHKLIPLKVVATPFTCK</sequence>
<evidence type="ECO:0000313" key="7">
    <source>
        <dbReference type="Proteomes" id="UP000596660"/>
    </source>
</evidence>
<dbReference type="SUPFAM" id="SSF48264">
    <property type="entry name" value="Cytochrome P450"/>
    <property type="match status" value="1"/>
</dbReference>
<evidence type="ECO:0000313" key="6">
    <source>
        <dbReference type="EnsemblPlants" id="AUR62001214-RA:cds"/>
    </source>
</evidence>
<dbReference type="InterPro" id="IPR017972">
    <property type="entry name" value="Cyt_P450_CS"/>
</dbReference>
<dbReference type="GO" id="GO:0005506">
    <property type="term" value="F:iron ion binding"/>
    <property type="evidence" value="ECO:0007669"/>
    <property type="project" value="InterPro"/>
</dbReference>
<evidence type="ECO:0000256" key="1">
    <source>
        <dbReference type="ARBA" id="ARBA00010617"/>
    </source>
</evidence>
<evidence type="ECO:0000256" key="5">
    <source>
        <dbReference type="RuleBase" id="RU000461"/>
    </source>
</evidence>
<dbReference type="PANTHER" id="PTHR47955">
    <property type="entry name" value="CYTOCHROME P450 FAMILY 71 PROTEIN"/>
    <property type="match status" value="1"/>
</dbReference>
<dbReference type="GO" id="GO:0004497">
    <property type="term" value="F:monooxygenase activity"/>
    <property type="evidence" value="ECO:0007669"/>
    <property type="project" value="UniProtKB-KW"/>
</dbReference>
<dbReference type="AlphaFoldDB" id="A0A803KQA8"/>